<dbReference type="Pfam" id="PF00313">
    <property type="entry name" value="CSD"/>
    <property type="match status" value="1"/>
</dbReference>
<keyword evidence="2" id="KW-0963">Cytoplasm</keyword>
<dbReference type="Gene3D" id="2.40.50.140">
    <property type="entry name" value="Nucleic acid-binding proteins"/>
    <property type="match status" value="1"/>
</dbReference>
<proteinExistence type="predicted"/>
<dbReference type="AlphaFoldDB" id="A0A8J7GEW1"/>
<evidence type="ECO:0000256" key="1">
    <source>
        <dbReference type="ARBA" id="ARBA00004496"/>
    </source>
</evidence>
<evidence type="ECO:0000256" key="2">
    <source>
        <dbReference type="ARBA" id="ARBA00022490"/>
    </source>
</evidence>
<feature type="domain" description="CSD" evidence="3">
    <location>
        <begin position="1"/>
        <end position="64"/>
    </location>
</feature>
<organism evidence="4 5">
    <name type="scientific">Longispora fulva</name>
    <dbReference type="NCBI Taxonomy" id="619741"/>
    <lineage>
        <taxon>Bacteria</taxon>
        <taxon>Bacillati</taxon>
        <taxon>Actinomycetota</taxon>
        <taxon>Actinomycetes</taxon>
        <taxon>Micromonosporales</taxon>
        <taxon>Micromonosporaceae</taxon>
        <taxon>Longispora</taxon>
    </lineage>
</organism>
<dbReference type="InterPro" id="IPR011129">
    <property type="entry name" value="CSD"/>
</dbReference>
<keyword evidence="5" id="KW-1185">Reference proteome</keyword>
<dbReference type="InterPro" id="IPR012156">
    <property type="entry name" value="Cold_shock_CspA"/>
</dbReference>
<comment type="caution">
    <text evidence="4">The sequence shown here is derived from an EMBL/GenBank/DDBJ whole genome shotgun (WGS) entry which is preliminary data.</text>
</comment>
<comment type="subcellular location">
    <subcellularLocation>
        <location evidence="1">Cytoplasm</location>
    </subcellularLocation>
</comment>
<accession>A0A8J7GEW1</accession>
<sequence length="66" mass="7329">MAQGTVKWFDPDRRFGFITPDSGGHVLAHAMEVTVPDVVLLADQRVEFDIVRGRLGTQAHRITPIS</sequence>
<dbReference type="RefSeq" id="WP_197008488.1">
    <property type="nucleotide sequence ID" value="NZ_BONS01000016.1"/>
</dbReference>
<dbReference type="PROSITE" id="PS51857">
    <property type="entry name" value="CSD_2"/>
    <property type="match status" value="1"/>
</dbReference>
<evidence type="ECO:0000259" key="3">
    <source>
        <dbReference type="PROSITE" id="PS51857"/>
    </source>
</evidence>
<dbReference type="CDD" id="cd04458">
    <property type="entry name" value="CSP_CDS"/>
    <property type="match status" value="1"/>
</dbReference>
<dbReference type="EMBL" id="JADOUF010000001">
    <property type="protein sequence ID" value="MBG6136615.1"/>
    <property type="molecule type" value="Genomic_DNA"/>
</dbReference>
<dbReference type="InterPro" id="IPR012340">
    <property type="entry name" value="NA-bd_OB-fold"/>
</dbReference>
<dbReference type="SUPFAM" id="SSF50249">
    <property type="entry name" value="Nucleic acid-binding proteins"/>
    <property type="match status" value="1"/>
</dbReference>
<protein>
    <submittedName>
        <fullName evidence="4">CspA family cold shock protein</fullName>
    </submittedName>
</protein>
<dbReference type="PRINTS" id="PR00050">
    <property type="entry name" value="COLDSHOCK"/>
</dbReference>
<dbReference type="Proteomes" id="UP000622552">
    <property type="component" value="Unassembled WGS sequence"/>
</dbReference>
<dbReference type="GO" id="GO:0005737">
    <property type="term" value="C:cytoplasm"/>
    <property type="evidence" value="ECO:0007669"/>
    <property type="project" value="UniProtKB-SubCell"/>
</dbReference>
<dbReference type="GO" id="GO:0003676">
    <property type="term" value="F:nucleic acid binding"/>
    <property type="evidence" value="ECO:0007669"/>
    <property type="project" value="InterPro"/>
</dbReference>
<dbReference type="SMART" id="SM00357">
    <property type="entry name" value="CSP"/>
    <property type="match status" value="1"/>
</dbReference>
<name>A0A8J7GEW1_9ACTN</name>
<dbReference type="InterPro" id="IPR002059">
    <property type="entry name" value="CSP_DNA-bd"/>
</dbReference>
<evidence type="ECO:0000313" key="4">
    <source>
        <dbReference type="EMBL" id="MBG6136615.1"/>
    </source>
</evidence>
<reference evidence="4" key="1">
    <citation type="submission" date="2020-11" db="EMBL/GenBank/DDBJ databases">
        <title>Sequencing the genomes of 1000 actinobacteria strains.</title>
        <authorList>
            <person name="Klenk H.-P."/>
        </authorList>
    </citation>
    <scope>NUCLEOTIDE SEQUENCE</scope>
    <source>
        <strain evidence="4">DSM 45356</strain>
    </source>
</reference>
<gene>
    <name evidence="4" type="ORF">IW245_002809</name>
</gene>
<dbReference type="PIRSF" id="PIRSF002599">
    <property type="entry name" value="Cold_shock_A"/>
    <property type="match status" value="1"/>
</dbReference>
<evidence type="ECO:0000313" key="5">
    <source>
        <dbReference type="Proteomes" id="UP000622552"/>
    </source>
</evidence>